<evidence type="ECO:0000313" key="2">
    <source>
        <dbReference type="Proteomes" id="UP000011713"/>
    </source>
</evidence>
<dbReference type="AlphaFoldDB" id="M4BFG6"/>
<dbReference type="HOGENOM" id="CLU_2627205_0_0_1"/>
<reference evidence="2" key="1">
    <citation type="journal article" date="2010" name="Science">
        <title>Signatures of adaptation to obligate biotrophy in the Hyaloperonospora arabidopsidis genome.</title>
        <authorList>
            <person name="Baxter L."/>
            <person name="Tripathy S."/>
            <person name="Ishaque N."/>
            <person name="Boot N."/>
            <person name="Cabral A."/>
            <person name="Kemen E."/>
            <person name="Thines M."/>
            <person name="Ah-Fong A."/>
            <person name="Anderson R."/>
            <person name="Badejoko W."/>
            <person name="Bittner-Eddy P."/>
            <person name="Boore J.L."/>
            <person name="Chibucos M.C."/>
            <person name="Coates M."/>
            <person name="Dehal P."/>
            <person name="Delehaunty K."/>
            <person name="Dong S."/>
            <person name="Downton P."/>
            <person name="Dumas B."/>
            <person name="Fabro G."/>
            <person name="Fronick C."/>
            <person name="Fuerstenberg S.I."/>
            <person name="Fulton L."/>
            <person name="Gaulin E."/>
            <person name="Govers F."/>
            <person name="Hughes L."/>
            <person name="Humphray S."/>
            <person name="Jiang R.H."/>
            <person name="Judelson H."/>
            <person name="Kamoun S."/>
            <person name="Kyung K."/>
            <person name="Meijer H."/>
            <person name="Minx P."/>
            <person name="Morris P."/>
            <person name="Nelson J."/>
            <person name="Phuntumart V."/>
            <person name="Qutob D."/>
            <person name="Rehmany A."/>
            <person name="Rougon-Cardoso A."/>
            <person name="Ryden P."/>
            <person name="Torto-Alalibo T."/>
            <person name="Studholme D."/>
            <person name="Wang Y."/>
            <person name="Win J."/>
            <person name="Wood J."/>
            <person name="Clifton S.W."/>
            <person name="Rogers J."/>
            <person name="Van den Ackerveken G."/>
            <person name="Jones J.D."/>
            <person name="McDowell J.M."/>
            <person name="Beynon J."/>
            <person name="Tyler B.M."/>
        </authorList>
    </citation>
    <scope>NUCLEOTIDE SEQUENCE [LARGE SCALE GENOMIC DNA]</scope>
    <source>
        <strain evidence="2">Emoy2</strain>
    </source>
</reference>
<evidence type="ECO:0000313" key="1">
    <source>
        <dbReference type="EnsemblProtists" id="HpaP805035"/>
    </source>
</evidence>
<organism evidence="1 2">
    <name type="scientific">Hyaloperonospora arabidopsidis (strain Emoy2)</name>
    <name type="common">Downy mildew agent</name>
    <name type="synonym">Peronospora arabidopsidis</name>
    <dbReference type="NCBI Taxonomy" id="559515"/>
    <lineage>
        <taxon>Eukaryota</taxon>
        <taxon>Sar</taxon>
        <taxon>Stramenopiles</taxon>
        <taxon>Oomycota</taxon>
        <taxon>Peronosporomycetes</taxon>
        <taxon>Peronosporales</taxon>
        <taxon>Peronosporaceae</taxon>
        <taxon>Hyaloperonospora</taxon>
    </lineage>
</organism>
<keyword evidence="2" id="KW-1185">Reference proteome</keyword>
<sequence length="78" mass="8935">MRGFNLVNAPVQVTTFPILRGHNQYLLANEVNLKCKRTQPTVDEERPTARRAKLLVSVRKVECRTFKSYLSVCVVVCK</sequence>
<protein>
    <submittedName>
        <fullName evidence="1">Uncharacterized protein</fullName>
    </submittedName>
</protein>
<dbReference type="InParanoid" id="M4BFG6"/>
<reference evidence="1" key="2">
    <citation type="submission" date="2015-06" db="UniProtKB">
        <authorList>
            <consortium name="EnsemblProtists"/>
        </authorList>
    </citation>
    <scope>IDENTIFICATION</scope>
    <source>
        <strain evidence="1">Emoy2</strain>
    </source>
</reference>
<dbReference type="VEuPathDB" id="FungiDB:HpaG805035"/>
<proteinExistence type="predicted"/>
<name>M4BFG6_HYAAE</name>
<dbReference type="EnsemblProtists" id="HpaT805035">
    <property type="protein sequence ID" value="HpaP805035"/>
    <property type="gene ID" value="HpaG805035"/>
</dbReference>
<dbReference type="EMBL" id="JH598203">
    <property type="status" value="NOT_ANNOTATED_CDS"/>
    <property type="molecule type" value="Genomic_DNA"/>
</dbReference>
<accession>M4BFG6</accession>
<dbReference type="Proteomes" id="UP000011713">
    <property type="component" value="Unassembled WGS sequence"/>
</dbReference>